<dbReference type="AlphaFoldDB" id="A0A4V1CC59"/>
<proteinExistence type="predicted"/>
<accession>A0A4V1CC59</accession>
<reference evidence="1 2" key="1">
    <citation type="submission" date="2019-04" db="EMBL/GenBank/DDBJ databases">
        <title>Flavobacterium sp. GS03.</title>
        <authorList>
            <person name="Kim H."/>
        </authorList>
    </citation>
    <scope>NUCLEOTIDE SEQUENCE [LARGE SCALE GENOMIC DNA]</scope>
    <source>
        <strain evidence="1 2">GS03</strain>
    </source>
</reference>
<gene>
    <name evidence="1" type="ORF">GS03_01849</name>
</gene>
<dbReference type="Proteomes" id="UP000296862">
    <property type="component" value="Chromosome"/>
</dbReference>
<protein>
    <submittedName>
        <fullName evidence="1">Uncharacterized protein</fullName>
    </submittedName>
</protein>
<keyword evidence="2" id="KW-1185">Reference proteome</keyword>
<evidence type="ECO:0000313" key="1">
    <source>
        <dbReference type="EMBL" id="QBZ98344.1"/>
    </source>
</evidence>
<organism evidence="1 2">
    <name type="scientific">Flavobacterium sangjuense</name>
    <dbReference type="NCBI Taxonomy" id="2518177"/>
    <lineage>
        <taxon>Bacteria</taxon>
        <taxon>Pseudomonadati</taxon>
        <taxon>Bacteroidota</taxon>
        <taxon>Flavobacteriia</taxon>
        <taxon>Flavobacteriales</taxon>
        <taxon>Flavobacteriaceae</taxon>
        <taxon>Flavobacterium</taxon>
    </lineage>
</organism>
<dbReference type="OrthoDB" id="663527at2"/>
<evidence type="ECO:0000313" key="2">
    <source>
        <dbReference type="Proteomes" id="UP000296862"/>
    </source>
</evidence>
<sequence>MKKILALLLITISLSSCEKDDICIDETTPRLILEFYDVSNPANLKAVVNLKVKAVGAADFIVFNTSLPETDPDRYLFNGNKLELPLNITQDTTKYSLILNSTSSSGANEDSLQFNYTRQNVFVSRACGYKTIFELNAFPTGVIKTDGAIADGIWIQDINILTTNIETENETHIKILF</sequence>
<dbReference type="RefSeq" id="WP_136152246.1">
    <property type="nucleotide sequence ID" value="NZ_CP038810.1"/>
</dbReference>
<dbReference type="KEGG" id="fsn:GS03_01849"/>
<dbReference type="Pfam" id="PF20050">
    <property type="entry name" value="DUF6452"/>
    <property type="match status" value="1"/>
</dbReference>
<dbReference type="PROSITE" id="PS51257">
    <property type="entry name" value="PROKAR_LIPOPROTEIN"/>
    <property type="match status" value="1"/>
</dbReference>
<dbReference type="EMBL" id="CP038810">
    <property type="protein sequence ID" value="QBZ98344.1"/>
    <property type="molecule type" value="Genomic_DNA"/>
</dbReference>
<name>A0A4V1CC59_9FLAO</name>
<dbReference type="InterPro" id="IPR045607">
    <property type="entry name" value="DUF6452"/>
</dbReference>